<reference evidence="1" key="1">
    <citation type="journal article" date="2020" name="Cell">
        <title>Large-Scale Comparative Analyses of Tick Genomes Elucidate Their Genetic Diversity and Vector Capacities.</title>
        <authorList>
            <consortium name="Tick Genome and Microbiome Consortium (TIGMIC)"/>
            <person name="Jia N."/>
            <person name="Wang J."/>
            <person name="Shi W."/>
            <person name="Du L."/>
            <person name="Sun Y."/>
            <person name="Zhan W."/>
            <person name="Jiang J.F."/>
            <person name="Wang Q."/>
            <person name="Zhang B."/>
            <person name="Ji P."/>
            <person name="Bell-Sakyi L."/>
            <person name="Cui X.M."/>
            <person name="Yuan T.T."/>
            <person name="Jiang B.G."/>
            <person name="Yang W.F."/>
            <person name="Lam T.T."/>
            <person name="Chang Q.C."/>
            <person name="Ding S.J."/>
            <person name="Wang X.J."/>
            <person name="Zhu J.G."/>
            <person name="Ruan X.D."/>
            <person name="Zhao L."/>
            <person name="Wei J.T."/>
            <person name="Ye R.Z."/>
            <person name="Que T.C."/>
            <person name="Du C.H."/>
            <person name="Zhou Y.H."/>
            <person name="Cheng J.X."/>
            <person name="Dai P.F."/>
            <person name="Guo W.B."/>
            <person name="Han X.H."/>
            <person name="Huang E.J."/>
            <person name="Li L.F."/>
            <person name="Wei W."/>
            <person name="Gao Y.C."/>
            <person name="Liu J.Z."/>
            <person name="Shao H.Z."/>
            <person name="Wang X."/>
            <person name="Wang C.C."/>
            <person name="Yang T.C."/>
            <person name="Huo Q.B."/>
            <person name="Li W."/>
            <person name="Chen H.Y."/>
            <person name="Chen S.E."/>
            <person name="Zhou L.G."/>
            <person name="Ni X.B."/>
            <person name="Tian J.H."/>
            <person name="Sheng Y."/>
            <person name="Liu T."/>
            <person name="Pan Y.S."/>
            <person name="Xia L.Y."/>
            <person name="Li J."/>
            <person name="Zhao F."/>
            <person name="Cao W.C."/>
        </authorList>
    </citation>
    <scope>NUCLEOTIDE SEQUENCE</scope>
    <source>
        <strain evidence="1">Rmic-2018</strain>
    </source>
</reference>
<sequence>MRAEAAAYFLASRATDEAMPFREGEVVASRPWGSSRAKPVQLVDNVDHVIGPAAASPVWMTNGGCGGYYHCRQCQMGVSMLTLTPIRTSICYALACDRPSSPRQYAQSAAASVACPSRLTVHMSQDPPAASTAVLHFERTATRAVLTQSGWIVRGMKKRCRDATRPVVGR</sequence>
<accession>A0A9J6DHF5</accession>
<name>A0A9J6DHF5_RHIMP</name>
<dbReference type="EMBL" id="JABSTU010000009">
    <property type="protein sequence ID" value="KAH8021321.1"/>
    <property type="molecule type" value="Genomic_DNA"/>
</dbReference>
<dbReference type="VEuPathDB" id="VectorBase:LOC119174214"/>
<reference evidence="1" key="2">
    <citation type="submission" date="2021-09" db="EMBL/GenBank/DDBJ databases">
        <authorList>
            <person name="Jia N."/>
            <person name="Wang J."/>
            <person name="Shi W."/>
            <person name="Du L."/>
            <person name="Sun Y."/>
            <person name="Zhan W."/>
            <person name="Jiang J."/>
            <person name="Wang Q."/>
            <person name="Zhang B."/>
            <person name="Ji P."/>
            <person name="Sakyi L.B."/>
            <person name="Cui X."/>
            <person name="Yuan T."/>
            <person name="Jiang B."/>
            <person name="Yang W."/>
            <person name="Lam T.T.-Y."/>
            <person name="Chang Q."/>
            <person name="Ding S."/>
            <person name="Wang X."/>
            <person name="Zhu J."/>
            <person name="Ruan X."/>
            <person name="Zhao L."/>
            <person name="Wei J."/>
            <person name="Que T."/>
            <person name="Du C."/>
            <person name="Cheng J."/>
            <person name="Dai P."/>
            <person name="Han X."/>
            <person name="Huang E."/>
            <person name="Gao Y."/>
            <person name="Liu J."/>
            <person name="Shao H."/>
            <person name="Ye R."/>
            <person name="Li L."/>
            <person name="Wei W."/>
            <person name="Wang X."/>
            <person name="Wang C."/>
            <person name="Huo Q."/>
            <person name="Li W."/>
            <person name="Guo W."/>
            <person name="Chen H."/>
            <person name="Chen S."/>
            <person name="Zhou L."/>
            <person name="Zhou L."/>
            <person name="Ni X."/>
            <person name="Tian J."/>
            <person name="Zhou Y."/>
            <person name="Sheng Y."/>
            <person name="Liu T."/>
            <person name="Pan Y."/>
            <person name="Xia L."/>
            <person name="Li J."/>
            <person name="Zhao F."/>
            <person name="Cao W."/>
        </authorList>
    </citation>
    <scope>NUCLEOTIDE SEQUENCE</scope>
    <source>
        <strain evidence="1">Rmic-2018</strain>
        <tissue evidence="1">Larvae</tissue>
    </source>
</reference>
<gene>
    <name evidence="1" type="ORF">HPB51_014990</name>
</gene>
<protein>
    <submittedName>
        <fullName evidence="1">Uncharacterized protein</fullName>
    </submittedName>
</protein>
<evidence type="ECO:0000313" key="2">
    <source>
        <dbReference type="Proteomes" id="UP000821866"/>
    </source>
</evidence>
<dbReference type="AlphaFoldDB" id="A0A9J6DHF5"/>
<dbReference type="Proteomes" id="UP000821866">
    <property type="component" value="Chromosome 7"/>
</dbReference>
<organism evidence="1 2">
    <name type="scientific">Rhipicephalus microplus</name>
    <name type="common">Cattle tick</name>
    <name type="synonym">Boophilus microplus</name>
    <dbReference type="NCBI Taxonomy" id="6941"/>
    <lineage>
        <taxon>Eukaryota</taxon>
        <taxon>Metazoa</taxon>
        <taxon>Ecdysozoa</taxon>
        <taxon>Arthropoda</taxon>
        <taxon>Chelicerata</taxon>
        <taxon>Arachnida</taxon>
        <taxon>Acari</taxon>
        <taxon>Parasitiformes</taxon>
        <taxon>Ixodida</taxon>
        <taxon>Ixodoidea</taxon>
        <taxon>Ixodidae</taxon>
        <taxon>Rhipicephalinae</taxon>
        <taxon>Rhipicephalus</taxon>
        <taxon>Boophilus</taxon>
    </lineage>
</organism>
<keyword evidence="2" id="KW-1185">Reference proteome</keyword>
<proteinExistence type="predicted"/>
<comment type="caution">
    <text evidence="1">The sequence shown here is derived from an EMBL/GenBank/DDBJ whole genome shotgun (WGS) entry which is preliminary data.</text>
</comment>
<evidence type="ECO:0000313" key="1">
    <source>
        <dbReference type="EMBL" id="KAH8021321.1"/>
    </source>
</evidence>